<accession>A0ABU8P1N8</accession>
<dbReference type="PANTHER" id="PTHR30595">
    <property type="entry name" value="GLPR-RELATED TRANSCRIPTIONAL REPRESSOR"/>
    <property type="match status" value="1"/>
</dbReference>
<protein>
    <submittedName>
        <fullName evidence="2">ATP-binding protein</fullName>
    </submittedName>
</protein>
<name>A0ABU8P1N8_9CORY</name>
<dbReference type="Proteomes" id="UP001359781">
    <property type="component" value="Unassembled WGS sequence"/>
</dbReference>
<gene>
    <name evidence="2" type="ORF">V5S96_09070</name>
</gene>
<keyword evidence="3" id="KW-1185">Reference proteome</keyword>
<dbReference type="RefSeq" id="WP_337890847.1">
    <property type="nucleotide sequence ID" value="NZ_JBAHVI010000009.1"/>
</dbReference>
<keyword evidence="2" id="KW-0547">Nucleotide-binding</keyword>
<organism evidence="2 3">
    <name type="scientific">Corynebacterium mastitidis</name>
    <dbReference type="NCBI Taxonomy" id="161890"/>
    <lineage>
        <taxon>Bacteria</taxon>
        <taxon>Bacillati</taxon>
        <taxon>Actinomycetota</taxon>
        <taxon>Actinomycetes</taxon>
        <taxon>Mycobacteriales</taxon>
        <taxon>Corynebacteriaceae</taxon>
        <taxon>Corynebacterium</taxon>
    </lineage>
</organism>
<evidence type="ECO:0000313" key="3">
    <source>
        <dbReference type="Proteomes" id="UP001359781"/>
    </source>
</evidence>
<dbReference type="Gene3D" id="3.30.950.30">
    <property type="entry name" value="Schlafen, AAA domain"/>
    <property type="match status" value="1"/>
</dbReference>
<dbReference type="GO" id="GO:0005524">
    <property type="term" value="F:ATP binding"/>
    <property type="evidence" value="ECO:0007669"/>
    <property type="project" value="UniProtKB-KW"/>
</dbReference>
<evidence type="ECO:0000259" key="1">
    <source>
        <dbReference type="Pfam" id="PF04326"/>
    </source>
</evidence>
<dbReference type="EMBL" id="JBAHVJ010000009">
    <property type="protein sequence ID" value="MEJ4100505.1"/>
    <property type="molecule type" value="Genomic_DNA"/>
</dbReference>
<dbReference type="InterPro" id="IPR038461">
    <property type="entry name" value="Schlafen_AlbA_2_dom_sf"/>
</dbReference>
<keyword evidence="2" id="KW-0067">ATP-binding</keyword>
<proteinExistence type="predicted"/>
<dbReference type="InterPro" id="IPR007421">
    <property type="entry name" value="Schlafen_AlbA_2_dom"/>
</dbReference>
<dbReference type="InterPro" id="IPR038475">
    <property type="entry name" value="RecG_C_sf"/>
</dbReference>
<dbReference type="Pfam" id="PF13749">
    <property type="entry name" value="HATPase_c_4"/>
    <property type="match status" value="1"/>
</dbReference>
<feature type="domain" description="Schlafen AlbA-2" evidence="1">
    <location>
        <begin position="28"/>
        <end position="146"/>
    </location>
</feature>
<evidence type="ECO:0000313" key="2">
    <source>
        <dbReference type="EMBL" id="MEJ4100505.1"/>
    </source>
</evidence>
<sequence length="492" mass="55319">MMSPHSTPESELQQRIRRFLKLPAELPWLEFTVDRLHEGDKIAKYVSALGNSACLHGEPAGYLVWGISDTRELVGTTFTWQTTKGKGNEDLEPWLSRVISPTPNLDFFTTTLDGKPVVLLRIAAPTRAPYVYDGKRWFRLGSYTKNLLDHPEHEQALWRRINQFSLEDAPALTGVSEPDIPELLNPAAFFHNRPELLRTMGSSLLEVMRNAGAINYTHENGWSIPNWAALMYATKLSDFPSLKQFIPRILHFDGTTRTSIKRQWELDQGFASSFGEVIALFDTIRPGGESFDPTTGRLVSIPSLPTIAFREVYANALMHQDLEQTGRFLTVEVFSNRVEVTNPGCPLIDPARFIDSTSTTRNPTLGTALRQAQFVEQRGSGWDKVVQSLELSKLPPALVRTNGSTTVILSAFKPFPLLSQEERRQAVYQHTCLAYLENRVSNNSSIRTRLGLEDSQAAQVSRLLKDCVEAQLIRPQDPQAGPRAMRYVPAWA</sequence>
<comment type="caution">
    <text evidence="2">The sequence shown here is derived from an EMBL/GenBank/DDBJ whole genome shotgun (WGS) entry which is preliminary data.</text>
</comment>
<reference evidence="2 3" key="1">
    <citation type="submission" date="2024-02" db="EMBL/GenBank/DDBJ databases">
        <title>Whole genome sequencing and characterization of Corynebacterium isolated from the ocular surface of dry eye disease sufferers.</title>
        <authorList>
            <person name="Naqvi M."/>
        </authorList>
    </citation>
    <scope>NUCLEOTIDE SEQUENCE [LARGE SCALE GENOMIC DNA]</scope>
    <source>
        <strain evidence="2 3">PCRF</strain>
    </source>
</reference>
<dbReference type="PANTHER" id="PTHR30595:SF6">
    <property type="entry name" value="SCHLAFEN ALBA-2 DOMAIN-CONTAINING PROTEIN"/>
    <property type="match status" value="1"/>
</dbReference>
<dbReference type="Gene3D" id="3.30.565.60">
    <property type="match status" value="1"/>
</dbReference>
<dbReference type="Pfam" id="PF04326">
    <property type="entry name" value="SLFN_AlbA_2"/>
    <property type="match status" value="1"/>
</dbReference>